<organism evidence="5 6">
    <name type="scientific">Vigna unguiculata</name>
    <name type="common">Cowpea</name>
    <dbReference type="NCBI Taxonomy" id="3917"/>
    <lineage>
        <taxon>Eukaryota</taxon>
        <taxon>Viridiplantae</taxon>
        <taxon>Streptophyta</taxon>
        <taxon>Embryophyta</taxon>
        <taxon>Tracheophyta</taxon>
        <taxon>Spermatophyta</taxon>
        <taxon>Magnoliopsida</taxon>
        <taxon>eudicotyledons</taxon>
        <taxon>Gunneridae</taxon>
        <taxon>Pentapetalae</taxon>
        <taxon>rosids</taxon>
        <taxon>fabids</taxon>
        <taxon>Fabales</taxon>
        <taxon>Fabaceae</taxon>
        <taxon>Papilionoideae</taxon>
        <taxon>50 kb inversion clade</taxon>
        <taxon>NPAAA clade</taxon>
        <taxon>indigoferoid/millettioid clade</taxon>
        <taxon>Phaseoleae</taxon>
        <taxon>Vigna</taxon>
    </lineage>
</organism>
<dbReference type="Gene3D" id="3.30.530.20">
    <property type="match status" value="1"/>
</dbReference>
<dbReference type="SUPFAM" id="SSF55961">
    <property type="entry name" value="Bet v1-like"/>
    <property type="match status" value="1"/>
</dbReference>
<dbReference type="GO" id="GO:0006952">
    <property type="term" value="P:defense response"/>
    <property type="evidence" value="ECO:0007669"/>
    <property type="project" value="UniProtKB-KW"/>
</dbReference>
<evidence type="ECO:0000256" key="2">
    <source>
        <dbReference type="ARBA" id="ARBA00022821"/>
    </source>
</evidence>
<dbReference type="GO" id="GO:0038023">
    <property type="term" value="F:signaling receptor activity"/>
    <property type="evidence" value="ECO:0007669"/>
    <property type="project" value="InterPro"/>
</dbReference>
<dbReference type="GO" id="GO:0010427">
    <property type="term" value="F:abscisic acid binding"/>
    <property type="evidence" value="ECO:0007669"/>
    <property type="project" value="InterPro"/>
</dbReference>
<evidence type="ECO:0000256" key="1">
    <source>
        <dbReference type="ARBA" id="ARBA00009744"/>
    </source>
</evidence>
<dbReference type="GO" id="GO:0005634">
    <property type="term" value="C:nucleus"/>
    <property type="evidence" value="ECO:0007669"/>
    <property type="project" value="TreeGrafter"/>
</dbReference>
<protein>
    <submittedName>
        <fullName evidence="5">Bet v I type allergen</fullName>
    </submittedName>
</protein>
<dbReference type="InterPro" id="IPR050279">
    <property type="entry name" value="Plant_def-hormone_signal"/>
</dbReference>
<gene>
    <name evidence="5" type="ORF">DEO72_LG11g306</name>
</gene>
<name>A0A4D6NHI4_VIGUN</name>
<proteinExistence type="inferred from homology"/>
<reference evidence="5 6" key="1">
    <citation type="submission" date="2019-04" db="EMBL/GenBank/DDBJ databases">
        <title>An improved genome assembly and genetic linkage map for asparagus bean, Vigna unguiculata ssp. sesquipedialis.</title>
        <authorList>
            <person name="Xia Q."/>
            <person name="Zhang R."/>
            <person name="Dong Y."/>
        </authorList>
    </citation>
    <scope>NUCLEOTIDE SEQUENCE [LARGE SCALE GENOMIC DNA]</scope>
    <source>
        <tissue evidence="5">Leaf</tissue>
    </source>
</reference>
<dbReference type="FunFam" id="3.30.530.20:FF:000007">
    <property type="entry name" value="Major pollen allergen Bet v 1-A"/>
    <property type="match status" value="1"/>
</dbReference>
<dbReference type="InterPro" id="IPR000916">
    <property type="entry name" value="Bet_v_I/MLP"/>
</dbReference>
<comment type="similarity">
    <text evidence="1">Belongs to the BetVI family.</text>
</comment>
<dbReference type="Proteomes" id="UP000501690">
    <property type="component" value="Linkage Group LG11"/>
</dbReference>
<evidence type="ECO:0000256" key="3">
    <source>
        <dbReference type="ARBA" id="ARBA00023265"/>
    </source>
</evidence>
<sequence length="201" mass="22093">MANAGHPSRQPPLLYKDFPFHISDTNTNITVMGVFTQVYDTPAAVPPARLFKAMTLDFHNLFPKLVDTIHSIEFTQGNGGPGTIKKITTIQELDECVNEMSMGAGEESKYVLHRVDAIDEGSFVYNFSIIDGSGLPETLEKISFESQLVEGSNGGTVRKVHATYFTKGEAVLSEEELKANQAKIQGLVKLVEGYLLANPHY</sequence>
<dbReference type="GO" id="GO:0009738">
    <property type="term" value="P:abscisic acid-activated signaling pathway"/>
    <property type="evidence" value="ECO:0007669"/>
    <property type="project" value="InterPro"/>
</dbReference>
<dbReference type="InterPro" id="IPR023393">
    <property type="entry name" value="START-like_dom_sf"/>
</dbReference>
<dbReference type="GO" id="GO:0004864">
    <property type="term" value="F:protein phosphatase inhibitor activity"/>
    <property type="evidence" value="ECO:0007669"/>
    <property type="project" value="InterPro"/>
</dbReference>
<dbReference type="Pfam" id="PF00407">
    <property type="entry name" value="Bet_v_1"/>
    <property type="match status" value="1"/>
</dbReference>
<keyword evidence="2" id="KW-0611">Plant defense</keyword>
<keyword evidence="3" id="KW-0568">Pathogenesis-related protein</keyword>
<keyword evidence="6" id="KW-1185">Reference proteome</keyword>
<dbReference type="AlphaFoldDB" id="A0A4D6NHI4"/>
<feature type="domain" description="Bet v I/Major latex protein" evidence="4">
    <location>
        <begin position="32"/>
        <end position="198"/>
    </location>
</feature>
<dbReference type="PRINTS" id="PR00634">
    <property type="entry name" value="BETALLERGEN"/>
</dbReference>
<dbReference type="EMBL" id="CP039355">
    <property type="protein sequence ID" value="QCE13313.1"/>
    <property type="molecule type" value="Genomic_DNA"/>
</dbReference>
<evidence type="ECO:0000259" key="4">
    <source>
        <dbReference type="Pfam" id="PF00407"/>
    </source>
</evidence>
<accession>A0A4D6NHI4</accession>
<dbReference type="PANTHER" id="PTHR31213">
    <property type="entry name" value="OS08G0374000 PROTEIN-RELATED"/>
    <property type="match status" value="1"/>
</dbReference>
<dbReference type="InterPro" id="IPR024949">
    <property type="entry name" value="Bet_v_I_allergen"/>
</dbReference>
<evidence type="ECO:0000313" key="6">
    <source>
        <dbReference type="Proteomes" id="UP000501690"/>
    </source>
</evidence>
<dbReference type="GO" id="GO:0005737">
    <property type="term" value="C:cytoplasm"/>
    <property type="evidence" value="ECO:0007669"/>
    <property type="project" value="TreeGrafter"/>
</dbReference>
<evidence type="ECO:0000313" key="5">
    <source>
        <dbReference type="EMBL" id="QCE13313.1"/>
    </source>
</evidence>
<dbReference type="PANTHER" id="PTHR31213:SF80">
    <property type="entry name" value="PATHOGENESIS-RELATED PROTEIN 10"/>
    <property type="match status" value="1"/>
</dbReference>
<dbReference type="CDD" id="cd07816">
    <property type="entry name" value="Bet_v1-like"/>
    <property type="match status" value="1"/>
</dbReference>